<dbReference type="Proteomes" id="UP001597116">
    <property type="component" value="Unassembled WGS sequence"/>
</dbReference>
<accession>A0ABW3QJH5</accession>
<gene>
    <name evidence="1" type="ORF">ACFQ4C_18005</name>
</gene>
<proteinExistence type="predicted"/>
<dbReference type="EMBL" id="JBHTLP010000011">
    <property type="protein sequence ID" value="MFD1143026.1"/>
    <property type="molecule type" value="Genomic_DNA"/>
</dbReference>
<name>A0ABW3QJH5_9BACT</name>
<dbReference type="RefSeq" id="WP_265990855.1">
    <property type="nucleotide sequence ID" value="NZ_CP110973.1"/>
</dbReference>
<protein>
    <submittedName>
        <fullName evidence="1">Uncharacterized protein</fullName>
    </submittedName>
</protein>
<comment type="caution">
    <text evidence="1">The sequence shown here is derived from an EMBL/GenBank/DDBJ whole genome shotgun (WGS) entry which is preliminary data.</text>
</comment>
<reference evidence="2" key="1">
    <citation type="journal article" date="2019" name="Int. J. Syst. Evol. Microbiol.">
        <title>The Global Catalogue of Microorganisms (GCM) 10K type strain sequencing project: providing services to taxonomists for standard genome sequencing and annotation.</title>
        <authorList>
            <consortium name="The Broad Institute Genomics Platform"/>
            <consortium name="The Broad Institute Genome Sequencing Center for Infectious Disease"/>
            <person name="Wu L."/>
            <person name="Ma J."/>
        </authorList>
    </citation>
    <scope>NUCLEOTIDE SEQUENCE [LARGE SCALE GENOMIC DNA]</scope>
    <source>
        <strain evidence="2">CCUG 55608</strain>
    </source>
</reference>
<keyword evidence="2" id="KW-1185">Reference proteome</keyword>
<evidence type="ECO:0000313" key="2">
    <source>
        <dbReference type="Proteomes" id="UP001597116"/>
    </source>
</evidence>
<evidence type="ECO:0000313" key="1">
    <source>
        <dbReference type="EMBL" id="MFD1143026.1"/>
    </source>
</evidence>
<sequence length="181" mass="19952">MAGTYNSIKSTPAVSLQGGLKQKIYIAAYDDFETIEMPDKAAANVADRFKIKEPHTFKAGKGFVEIYITKNTGFVKFSPIGGPDRHSFNAEGEFYHPGEGDEIVAFGNQAIHDRFIILAPLPGSDELIQIGSDEFQVELTPSYDTTKNGDDGRGWPFTFSSYMPYLIKYTASTIPLKPVTP</sequence>
<organism evidence="1 2">
    <name type="scientific">Larkinella insperata</name>
    <dbReference type="NCBI Taxonomy" id="332158"/>
    <lineage>
        <taxon>Bacteria</taxon>
        <taxon>Pseudomonadati</taxon>
        <taxon>Bacteroidota</taxon>
        <taxon>Cytophagia</taxon>
        <taxon>Cytophagales</taxon>
        <taxon>Spirosomataceae</taxon>
        <taxon>Larkinella</taxon>
    </lineage>
</organism>